<proteinExistence type="predicted"/>
<reference evidence="2 3" key="1">
    <citation type="journal article" date="2016" name="Front. Microbiol.">
        <title>Single-Cell (Meta-)Genomics of a Dimorphic Candidatus Thiomargarita nelsonii Reveals Genomic Plasticity.</title>
        <authorList>
            <person name="Flood B.E."/>
            <person name="Fliss P."/>
            <person name="Jones D.S."/>
            <person name="Dick G.J."/>
            <person name="Jain S."/>
            <person name="Kaster A.K."/>
            <person name="Winkel M."/>
            <person name="Mussmann M."/>
            <person name="Bailey J."/>
        </authorList>
    </citation>
    <scope>NUCLEOTIDE SEQUENCE [LARGE SCALE GENOMIC DNA]</scope>
    <source>
        <strain evidence="2">Hydrate Ridge</strain>
    </source>
</reference>
<dbReference type="InterPro" id="IPR022765">
    <property type="entry name" value="Dna2/Cas4_DUF83"/>
</dbReference>
<comment type="caution">
    <text evidence="2">The sequence shown here is derived from an EMBL/GenBank/DDBJ whole genome shotgun (WGS) entry which is preliminary data.</text>
</comment>
<dbReference type="AlphaFoldDB" id="A0A0A6PIX2"/>
<name>A0A0A6PIX2_9GAMM</name>
<dbReference type="PANTHER" id="PTHR37168">
    <property type="entry name" value="CRISPR-ASSOCIATED EXONUCLEASE CAS4"/>
    <property type="match status" value="1"/>
</dbReference>
<evidence type="ECO:0000313" key="2">
    <source>
        <dbReference type="EMBL" id="KHD09153.1"/>
    </source>
</evidence>
<keyword evidence="3" id="KW-1185">Reference proteome</keyword>
<accession>A0A0A6PIX2</accession>
<dbReference type="Gene3D" id="3.90.320.10">
    <property type="match status" value="1"/>
</dbReference>
<feature type="domain" description="DUF83" evidence="1">
    <location>
        <begin position="20"/>
        <end position="176"/>
    </location>
</feature>
<sequence length="185" mass="21642">MNKSKLSSLLKECEQQGINGLLFQHIVLCPTRTWLHYHRIDCAHLNRHMQSGIFLHETAYGGVAAHHFGFGISPDMLDFKKREISEIKKSKSHETATMSQLLFYMLVIQQATQQTWTGRLRYPNSRRTKRIELDRQAQSDLLAAFEQITTIIVQPQPPEKVSKKICKHCSYRMLCWFESTEDRDY</sequence>
<dbReference type="EMBL" id="JSZA02000114">
    <property type="protein sequence ID" value="KHD09153.1"/>
    <property type="molecule type" value="Genomic_DNA"/>
</dbReference>
<dbReference type="PANTHER" id="PTHR37168:SF1">
    <property type="entry name" value="CRISPR-ASSOCIATED EXONUCLEASE CAS4"/>
    <property type="match status" value="1"/>
</dbReference>
<evidence type="ECO:0000259" key="1">
    <source>
        <dbReference type="Pfam" id="PF01930"/>
    </source>
</evidence>
<protein>
    <recommendedName>
        <fullName evidence="1">DUF83 domain-containing protein</fullName>
    </recommendedName>
</protein>
<dbReference type="Pfam" id="PF01930">
    <property type="entry name" value="Cas_Cas4"/>
    <property type="match status" value="1"/>
</dbReference>
<organism evidence="2 3">
    <name type="scientific">Candidatus Thiomargarita nelsonii</name>
    <dbReference type="NCBI Taxonomy" id="1003181"/>
    <lineage>
        <taxon>Bacteria</taxon>
        <taxon>Pseudomonadati</taxon>
        <taxon>Pseudomonadota</taxon>
        <taxon>Gammaproteobacteria</taxon>
        <taxon>Thiotrichales</taxon>
        <taxon>Thiotrichaceae</taxon>
        <taxon>Thiomargarita</taxon>
    </lineage>
</organism>
<dbReference type="InterPro" id="IPR011604">
    <property type="entry name" value="PDDEXK-like_dom_sf"/>
</dbReference>
<gene>
    <name evidence="2" type="ORF">PN36_23380</name>
</gene>
<evidence type="ECO:0000313" key="3">
    <source>
        <dbReference type="Proteomes" id="UP000030428"/>
    </source>
</evidence>
<dbReference type="Proteomes" id="UP000030428">
    <property type="component" value="Unassembled WGS sequence"/>
</dbReference>